<comment type="caution">
    <text evidence="3">The sequence shown here is derived from an EMBL/GenBank/DDBJ whole genome shotgun (WGS) entry which is preliminary data.</text>
</comment>
<proteinExistence type="inferred from homology"/>
<dbReference type="AlphaFoldDB" id="A0A6A7N4Z2"/>
<dbReference type="EMBL" id="WHUG01000007">
    <property type="protein sequence ID" value="MQA40123.1"/>
    <property type="molecule type" value="Genomic_DNA"/>
</dbReference>
<organism evidence="3 4">
    <name type="scientific">Rugamonas aquatica</name>
    <dbReference type="NCBI Taxonomy" id="2743357"/>
    <lineage>
        <taxon>Bacteria</taxon>
        <taxon>Pseudomonadati</taxon>
        <taxon>Pseudomonadota</taxon>
        <taxon>Betaproteobacteria</taxon>
        <taxon>Burkholderiales</taxon>
        <taxon>Oxalobacteraceae</taxon>
        <taxon>Telluria group</taxon>
        <taxon>Rugamonas</taxon>
    </lineage>
</organism>
<keyword evidence="4" id="KW-1185">Reference proteome</keyword>
<accession>A0A6A7N4Z2</accession>
<name>A0A6A7N4Z2_9BURK</name>
<protein>
    <submittedName>
        <fullName evidence="3">Type II toxin-antitoxin system RelE/ParE family toxin</fullName>
    </submittedName>
</protein>
<sequence>MLPIRWKTEAQADLATILAYIAERNQQAATDLYNEIDRAVSQLPHHPYLYRPGRVANTREMVAHSNYVIVYRVGTTAIEILSVMHTRQQYP</sequence>
<reference evidence="3 4" key="1">
    <citation type="submission" date="2019-10" db="EMBL/GenBank/DDBJ databases">
        <title>Two novel species isolated from a subtropical stream in China.</title>
        <authorList>
            <person name="Lu H."/>
        </authorList>
    </citation>
    <scope>NUCLEOTIDE SEQUENCE [LARGE SCALE GENOMIC DNA]</scope>
    <source>
        <strain evidence="3 4">FT29W</strain>
    </source>
</reference>
<evidence type="ECO:0000256" key="1">
    <source>
        <dbReference type="ARBA" id="ARBA00006226"/>
    </source>
</evidence>
<dbReference type="InterPro" id="IPR051803">
    <property type="entry name" value="TA_system_RelE-like_toxin"/>
</dbReference>
<evidence type="ECO:0000256" key="2">
    <source>
        <dbReference type="ARBA" id="ARBA00022649"/>
    </source>
</evidence>
<dbReference type="RefSeq" id="WP_152839484.1">
    <property type="nucleotide sequence ID" value="NZ_WHUG01000007.1"/>
</dbReference>
<dbReference type="InterPro" id="IPR007712">
    <property type="entry name" value="RelE/ParE_toxin"/>
</dbReference>
<dbReference type="Pfam" id="PF05016">
    <property type="entry name" value="ParE_toxin"/>
    <property type="match status" value="1"/>
</dbReference>
<dbReference type="PANTHER" id="PTHR33755">
    <property type="entry name" value="TOXIN PARE1-RELATED"/>
    <property type="match status" value="1"/>
</dbReference>
<gene>
    <name evidence="3" type="ORF">GEV02_18390</name>
</gene>
<dbReference type="Proteomes" id="UP000440498">
    <property type="component" value="Unassembled WGS sequence"/>
</dbReference>
<dbReference type="Gene3D" id="3.30.2310.20">
    <property type="entry name" value="RelE-like"/>
    <property type="match status" value="1"/>
</dbReference>
<keyword evidence="2" id="KW-1277">Toxin-antitoxin system</keyword>
<comment type="similarity">
    <text evidence="1">Belongs to the RelE toxin family.</text>
</comment>
<evidence type="ECO:0000313" key="3">
    <source>
        <dbReference type="EMBL" id="MQA40123.1"/>
    </source>
</evidence>
<dbReference type="InterPro" id="IPR035093">
    <property type="entry name" value="RelE/ParE_toxin_dom_sf"/>
</dbReference>
<evidence type="ECO:0000313" key="4">
    <source>
        <dbReference type="Proteomes" id="UP000440498"/>
    </source>
</evidence>